<feature type="transmembrane region" description="Helical" evidence="1">
    <location>
        <begin position="193"/>
        <end position="211"/>
    </location>
</feature>
<feature type="transmembrane region" description="Helical" evidence="1">
    <location>
        <begin position="38"/>
        <end position="65"/>
    </location>
</feature>
<evidence type="ECO:0000313" key="3">
    <source>
        <dbReference type="Proteomes" id="UP000027616"/>
    </source>
</evidence>
<keyword evidence="1" id="KW-1133">Transmembrane helix</keyword>
<feature type="transmembrane region" description="Helical" evidence="1">
    <location>
        <begin position="152"/>
        <end position="173"/>
    </location>
</feature>
<dbReference type="InterPro" id="IPR011138">
    <property type="entry name" value="Cytochrome_b-558"/>
</dbReference>
<keyword evidence="3" id="KW-1185">Reference proteome</keyword>
<dbReference type="EMBL" id="HG934468">
    <property type="protein sequence ID" value="CDN30852.1"/>
    <property type="molecule type" value="Genomic_DNA"/>
</dbReference>
<dbReference type="NCBIfam" id="TIGR02046">
    <property type="entry name" value="sdhC_b558_fam"/>
    <property type="match status" value="1"/>
</dbReference>
<evidence type="ECO:0000256" key="1">
    <source>
        <dbReference type="SAM" id="Phobius"/>
    </source>
</evidence>
<dbReference type="CDD" id="cd03498">
    <property type="entry name" value="SQR_TypeB_2_TM"/>
    <property type="match status" value="1"/>
</dbReference>
<organism evidence="2 3">
    <name type="scientific">Mucinivorans hirudinis</name>
    <dbReference type="NCBI Taxonomy" id="1433126"/>
    <lineage>
        <taxon>Bacteria</taxon>
        <taxon>Pseudomonadati</taxon>
        <taxon>Bacteroidota</taxon>
        <taxon>Bacteroidia</taxon>
        <taxon>Bacteroidales</taxon>
        <taxon>Rikenellaceae</taxon>
        <taxon>Mucinivorans</taxon>
    </lineage>
</organism>
<dbReference type="PATRIC" id="fig|1433126.3.peg.748"/>
<dbReference type="SUPFAM" id="SSF81343">
    <property type="entry name" value="Fumarate reductase respiratory complex transmembrane subunits"/>
    <property type="match status" value="1"/>
</dbReference>
<dbReference type="STRING" id="1433126.BN938_0747"/>
<dbReference type="AlphaFoldDB" id="A0A060R704"/>
<dbReference type="HOGENOM" id="CLU_077968_0_1_10"/>
<protein>
    <submittedName>
        <fullName evidence="2">Succinate dehydrogenase cytochrome b subunit</fullName>
    </submittedName>
</protein>
<keyword evidence="1" id="KW-0472">Membrane</keyword>
<evidence type="ECO:0000313" key="2">
    <source>
        <dbReference type="EMBL" id="CDN30852.1"/>
    </source>
</evidence>
<accession>A0A060R704</accession>
<sequence>MSITGGFLILFLLFHATMNLVAVFSPEGYNAICHFLGANWYALAASLILAGGFLIHILLSFALTLYNKKARGNQHYAKVVRPKEVLWASKNMLILGFIIVGFIGLHLWQFWAKMQLVEILGHHEVAIGGMLISPTDGASLIQYYFSNPCYSILYLVWFVALWYHLNHGFWSAFQTIGWNNQLWLPRLQCIGKLVATYICFAFALVVIVFYIKSIMCGGAC</sequence>
<name>A0A060R704_9BACT</name>
<gene>
    <name evidence="2" type="ORF">BN938_0747</name>
</gene>
<feature type="transmembrane region" description="Helical" evidence="1">
    <location>
        <begin position="125"/>
        <end position="145"/>
    </location>
</feature>
<dbReference type="Gene3D" id="1.20.1300.10">
    <property type="entry name" value="Fumarate reductase/succinate dehydrogenase, transmembrane subunit"/>
    <property type="match status" value="1"/>
</dbReference>
<dbReference type="Proteomes" id="UP000027616">
    <property type="component" value="Chromosome I"/>
</dbReference>
<proteinExistence type="predicted"/>
<reference evidence="2 3" key="1">
    <citation type="journal article" date="2015" name="Genome Announc.">
        <title>Complete Genome Sequence of the Novel Leech Symbiont Mucinivorans hirudinis M3T.</title>
        <authorList>
            <person name="Nelson M.C."/>
            <person name="Bomar L."/>
            <person name="Graf J."/>
        </authorList>
    </citation>
    <scope>NUCLEOTIDE SEQUENCE [LARGE SCALE GENOMIC DNA]</scope>
    <source>
        <strain evidence="3">M3</strain>
    </source>
</reference>
<feature type="transmembrane region" description="Helical" evidence="1">
    <location>
        <begin position="85"/>
        <end position="105"/>
    </location>
</feature>
<dbReference type="eggNOG" id="ENOG502Z7RU">
    <property type="taxonomic scope" value="Bacteria"/>
</dbReference>
<dbReference type="InterPro" id="IPR034804">
    <property type="entry name" value="SQR/QFR_C/D"/>
</dbReference>
<dbReference type="GO" id="GO:0016020">
    <property type="term" value="C:membrane"/>
    <property type="evidence" value="ECO:0007669"/>
    <property type="project" value="InterPro"/>
</dbReference>
<keyword evidence="1" id="KW-0812">Transmembrane</keyword>
<dbReference type="KEGG" id="rbc:BN938_0747"/>